<gene>
    <name evidence="4 5 6 7 8 9 10 11" type="primary">LOC113736584</name>
</gene>
<dbReference type="RefSeq" id="XP_071900814.1">
    <property type="nucleotide sequence ID" value="XM_072044713.1"/>
</dbReference>
<dbReference type="RefSeq" id="XP_071900811.1">
    <property type="nucleotide sequence ID" value="XM_072044710.1"/>
</dbReference>
<dbReference type="Pfam" id="PF13041">
    <property type="entry name" value="PPR_2"/>
    <property type="match status" value="1"/>
</dbReference>
<dbReference type="Pfam" id="PF01535">
    <property type="entry name" value="PPR"/>
    <property type="match status" value="13"/>
</dbReference>
<accession>A0ABM4U0L1</accession>
<sequence length="749" mass="83685">MSRSLFNRTFCTFPWNPRTHIFQCNKRIHELLKFGQVDHARKVFDSMPQRDSVTWNSMISGYSKSNRIKDAEVLFNVCQDKNVTTWTAMLSGYAKNGRIWEAIRLFEAMPERNIVSYNAMISGYWGIGDFVNARRLFDVMSEKNVSTWNSMITGYCRCGRVYEAHALFDEMPERNSVSWVVMISGYVEIGQFEEAWALFLEIHRWREVKLDQAVIVVTLSTATGLDDVELVKSLMALVMKIGYDKDVVVGTATLNGLTRNGSLDSAIKFFEGMQERNDYAYTTMITAFSECGRLEDAIALYRQVPDVTVDIRTAMMSSYAQNGMLNEARILFDEIRNPNVVTWNAMLTGYAQNGMVEEAKNLFARMPVRNIVSWGAMISGLVQSGQNREALEVLVQLHRSGTAPSCSSFTSALLACSNCGDYEVGRQIHSLVFKLGYQYNTYIGNGLISMYAKSKNMEVSSLAFSSMSERDIVSWNSLIIGFSENDMLDCALKTFLKMPKHNMVSWNSMLAAYVQAGEGEFVCQLFLDMLGQDVKPSELTFPYLLSVSGSLCAVKLGKQIHALIFKLGWASHLFVGNALINMYFKFGSKDGFLAFESMQERDLVTWNTVLTGCGENGFVEDAIQIFQKMEGEGFVPDQVSFLGLLCACGRAGLVAEGLAYFSSMIQYYLIAPTIYHYTALVDLLGRAGRLSEAESIIDKMPLEPDAVILEVLLAACRIHNNIKLGQKIAGRLLQIGGKVSTACTSSCVG</sequence>
<evidence type="ECO:0000256" key="1">
    <source>
        <dbReference type="ARBA" id="ARBA00022737"/>
    </source>
</evidence>
<reference evidence="4 5" key="1">
    <citation type="submission" date="2025-05" db="UniProtKB">
        <authorList>
            <consortium name="RefSeq"/>
        </authorList>
    </citation>
    <scope>IDENTIFICATION</scope>
    <source>
        <tissue evidence="4 5">Leaves</tissue>
    </source>
</reference>
<dbReference type="PANTHER" id="PTHR47926">
    <property type="entry name" value="PENTATRICOPEPTIDE REPEAT-CONTAINING PROTEIN"/>
    <property type="match status" value="1"/>
</dbReference>
<dbReference type="PROSITE" id="PS51375">
    <property type="entry name" value="PPR"/>
    <property type="match status" value="8"/>
</dbReference>
<dbReference type="RefSeq" id="XP_071900813.1">
    <property type="nucleotide sequence ID" value="XM_072044712.1"/>
</dbReference>
<feature type="repeat" description="PPR" evidence="2">
    <location>
        <begin position="51"/>
        <end position="81"/>
    </location>
</feature>
<feature type="repeat" description="PPR" evidence="2">
    <location>
        <begin position="602"/>
        <end position="636"/>
    </location>
</feature>
<evidence type="ECO:0000313" key="9">
    <source>
        <dbReference type="RefSeq" id="XP_071900816.1"/>
    </source>
</evidence>
<evidence type="ECO:0000313" key="10">
    <source>
        <dbReference type="RefSeq" id="XP_071900817.1"/>
    </source>
</evidence>
<evidence type="ECO:0000313" key="3">
    <source>
        <dbReference type="Proteomes" id="UP001652660"/>
    </source>
</evidence>
<feature type="repeat" description="PPR" evidence="2">
    <location>
        <begin position="502"/>
        <end position="536"/>
    </location>
</feature>
<dbReference type="InterPro" id="IPR002885">
    <property type="entry name" value="PPR_rpt"/>
</dbReference>
<dbReference type="NCBIfam" id="TIGR00756">
    <property type="entry name" value="PPR"/>
    <property type="match status" value="10"/>
</dbReference>
<dbReference type="RefSeq" id="XP_071900817.1">
    <property type="nucleotide sequence ID" value="XM_072044716.1"/>
</dbReference>
<dbReference type="InterPro" id="IPR046960">
    <property type="entry name" value="PPR_At4g14850-like_plant"/>
</dbReference>
<dbReference type="RefSeq" id="XP_071900816.1">
    <property type="nucleotide sequence ID" value="XM_072044715.1"/>
</dbReference>
<evidence type="ECO:0000256" key="2">
    <source>
        <dbReference type="PROSITE-ProRule" id="PRU00708"/>
    </source>
</evidence>
<dbReference type="RefSeq" id="XP_071900812.1">
    <property type="nucleotide sequence ID" value="XM_072044711.1"/>
</dbReference>
<dbReference type="PANTHER" id="PTHR47926:SF533">
    <property type="entry name" value="DYW DOMAIN-CONTAINING PROTEIN"/>
    <property type="match status" value="1"/>
</dbReference>
<feature type="repeat" description="PPR" evidence="2">
    <location>
        <begin position="277"/>
        <end position="311"/>
    </location>
</feature>
<dbReference type="GeneID" id="113736584"/>
<feature type="repeat" description="PPR" evidence="2">
    <location>
        <begin position="144"/>
        <end position="178"/>
    </location>
</feature>
<evidence type="ECO:0000313" key="4">
    <source>
        <dbReference type="RefSeq" id="XP_071900811.1"/>
    </source>
</evidence>
<feature type="repeat" description="PPR" evidence="2">
    <location>
        <begin position="339"/>
        <end position="373"/>
    </location>
</feature>
<protein>
    <recommendedName>
        <fullName evidence="12">Pentatricopeptide repeat-containing protein At4g02750-like</fullName>
    </recommendedName>
</protein>
<proteinExistence type="predicted"/>
<feature type="repeat" description="PPR" evidence="2">
    <location>
        <begin position="471"/>
        <end position="501"/>
    </location>
</feature>
<evidence type="ECO:0000313" key="5">
    <source>
        <dbReference type="RefSeq" id="XP_071900812.1"/>
    </source>
</evidence>
<keyword evidence="3" id="KW-1185">Reference proteome</keyword>
<keyword evidence="1" id="KW-0677">Repeat</keyword>
<dbReference type="Gene3D" id="1.25.40.10">
    <property type="entry name" value="Tetratricopeptide repeat domain"/>
    <property type="match status" value="7"/>
</dbReference>
<evidence type="ECO:0008006" key="12">
    <source>
        <dbReference type="Google" id="ProtNLM"/>
    </source>
</evidence>
<organism evidence="3 11">
    <name type="scientific">Coffea arabica</name>
    <name type="common">Arabian coffee</name>
    <dbReference type="NCBI Taxonomy" id="13443"/>
    <lineage>
        <taxon>Eukaryota</taxon>
        <taxon>Viridiplantae</taxon>
        <taxon>Streptophyta</taxon>
        <taxon>Embryophyta</taxon>
        <taxon>Tracheophyta</taxon>
        <taxon>Spermatophyta</taxon>
        <taxon>Magnoliopsida</taxon>
        <taxon>eudicotyledons</taxon>
        <taxon>Gunneridae</taxon>
        <taxon>Pentapetalae</taxon>
        <taxon>asterids</taxon>
        <taxon>lamiids</taxon>
        <taxon>Gentianales</taxon>
        <taxon>Rubiaceae</taxon>
        <taxon>Ixoroideae</taxon>
        <taxon>Gardenieae complex</taxon>
        <taxon>Bertiereae - Coffeeae clade</taxon>
        <taxon>Coffeeae</taxon>
        <taxon>Coffea</taxon>
    </lineage>
</organism>
<evidence type="ECO:0000313" key="6">
    <source>
        <dbReference type="RefSeq" id="XP_071900813.1"/>
    </source>
</evidence>
<evidence type="ECO:0000313" key="8">
    <source>
        <dbReference type="RefSeq" id="XP_071900815.1"/>
    </source>
</evidence>
<dbReference type="InterPro" id="IPR011990">
    <property type="entry name" value="TPR-like_helical_dom_sf"/>
</dbReference>
<dbReference type="RefSeq" id="XP_071900818.1">
    <property type="nucleotide sequence ID" value="XM_072044717.1"/>
</dbReference>
<name>A0ABM4U0L1_COFAR</name>
<evidence type="ECO:0000313" key="7">
    <source>
        <dbReference type="RefSeq" id="XP_071900814.1"/>
    </source>
</evidence>
<dbReference type="Proteomes" id="UP001652660">
    <property type="component" value="Chromosome 3e"/>
</dbReference>
<dbReference type="RefSeq" id="XP_071900815.1">
    <property type="nucleotide sequence ID" value="XM_072044714.1"/>
</dbReference>
<feature type="repeat" description="PPR" evidence="2">
    <location>
        <begin position="82"/>
        <end position="116"/>
    </location>
</feature>
<evidence type="ECO:0000313" key="11">
    <source>
        <dbReference type="RefSeq" id="XP_071900818.1"/>
    </source>
</evidence>